<sequence length="327" mass="38036">MSKPEAQWFNDCYKSLFDTPLSHWLQTLPAQLDHWQRNSKHGEFDKWCRLLAKLPSTTPSNIELDEKVAVGSLADVDVYTQKKISGLLQQFMPWRKGPFYVHDIHVDTEWRSDWKWDRVYPHITPLKNRTVLDVGCGSGYHMWRMLGQGASRVIGIDPTQLFFIQFQAIKHFIPRDDIHFLPLGIEEMQPLNAFDTVFSMGVLYHRKDPIQFLNQLKLQLRKGGELVLETLVVDGDEQTVLMAGERYAQMRNVWFLPSTKALAVWLERVGFENIRVVDVNHTTLDEQRSTPWMDSQSLKDFLDPEDITRTIEGYPAPQRAVLIANRK</sequence>
<dbReference type="EMBL" id="CP008849">
    <property type="protein sequence ID" value="AIF99117.1"/>
    <property type="molecule type" value="Genomic_DNA"/>
</dbReference>
<comment type="subunit">
    <text evidence="3">Homotetramer.</text>
</comment>
<evidence type="ECO:0000256" key="3">
    <source>
        <dbReference type="HAMAP-Rule" id="MF_01590"/>
    </source>
</evidence>
<evidence type="ECO:0000256" key="1">
    <source>
        <dbReference type="ARBA" id="ARBA00022679"/>
    </source>
</evidence>
<dbReference type="RefSeq" id="WP_044057247.1">
    <property type="nucleotide sequence ID" value="NZ_CBCSKJ010000001.1"/>
</dbReference>
<evidence type="ECO:0000313" key="4">
    <source>
        <dbReference type="EMBL" id="AIF99117.1"/>
    </source>
</evidence>
<dbReference type="InterPro" id="IPR027555">
    <property type="entry name" value="Mo5U34_MeTrfas-like"/>
</dbReference>
<dbReference type="InterPro" id="IPR010017">
    <property type="entry name" value="CmoB"/>
</dbReference>
<dbReference type="EC" id="2.5.1.-" evidence="3"/>
<accession>A0A075P722</accession>
<comment type="similarity">
    <text evidence="3">Belongs to the class I-like SAM-binding methyltransferase superfamily. CmoB family.</text>
</comment>
<proteinExistence type="inferred from homology"/>
<evidence type="ECO:0000313" key="5">
    <source>
        <dbReference type="Proteomes" id="UP000056090"/>
    </source>
</evidence>
<comment type="catalytic activity">
    <reaction evidence="3">
        <text>carboxy-S-adenosyl-L-methionine + 5-hydroxyuridine(34) in tRNA = 5-carboxymethoxyuridine(34) in tRNA + S-adenosyl-L-homocysteine + H(+)</text>
        <dbReference type="Rhea" id="RHEA:52848"/>
        <dbReference type="Rhea" id="RHEA-COMP:13381"/>
        <dbReference type="Rhea" id="RHEA-COMP:13383"/>
        <dbReference type="ChEBI" id="CHEBI:15378"/>
        <dbReference type="ChEBI" id="CHEBI:57856"/>
        <dbReference type="ChEBI" id="CHEBI:134278"/>
        <dbReference type="ChEBI" id="CHEBI:136877"/>
        <dbReference type="ChEBI" id="CHEBI:136879"/>
    </reaction>
</comment>
<dbReference type="SUPFAM" id="SSF53335">
    <property type="entry name" value="S-adenosyl-L-methionine-dependent methyltransferases"/>
    <property type="match status" value="1"/>
</dbReference>
<organism evidence="4 5">
    <name type="scientific">Alteromonas australica</name>
    <dbReference type="NCBI Taxonomy" id="589873"/>
    <lineage>
        <taxon>Bacteria</taxon>
        <taxon>Pseudomonadati</taxon>
        <taxon>Pseudomonadota</taxon>
        <taxon>Gammaproteobacteria</taxon>
        <taxon>Alteromonadales</taxon>
        <taxon>Alteromonadaceae</taxon>
        <taxon>Alteromonas/Salinimonas group</taxon>
        <taxon>Alteromonas</taxon>
    </lineage>
</organism>
<feature type="binding site" evidence="3">
    <location>
        <position position="319"/>
    </location>
    <ligand>
        <name>carboxy-S-adenosyl-L-methionine</name>
        <dbReference type="ChEBI" id="CHEBI:134278"/>
    </ligand>
</feature>
<dbReference type="Pfam" id="PF08003">
    <property type="entry name" value="Methyltransf_9"/>
    <property type="match status" value="1"/>
</dbReference>
<reference evidence="4 5" key="1">
    <citation type="submission" date="2014-06" db="EMBL/GenBank/DDBJ databases">
        <title>Genomes of Alteromonas australica, a world apart.</title>
        <authorList>
            <person name="Gonzaga A."/>
            <person name="Lopez-Perez M."/>
            <person name="Rodriguez-Valera F."/>
        </authorList>
    </citation>
    <scope>NUCLEOTIDE SEQUENCE [LARGE SCALE GENOMIC DNA]</scope>
    <source>
        <strain evidence="4 5">H 17</strain>
    </source>
</reference>
<dbReference type="AlphaFoldDB" id="A0A075P722"/>
<feature type="binding site" evidence="3">
    <location>
        <begin position="157"/>
        <end position="159"/>
    </location>
    <ligand>
        <name>carboxy-S-adenosyl-L-methionine</name>
        <dbReference type="ChEBI" id="CHEBI:134278"/>
    </ligand>
</feature>
<dbReference type="GO" id="GO:0002098">
    <property type="term" value="P:tRNA wobble uridine modification"/>
    <property type="evidence" value="ECO:0007669"/>
    <property type="project" value="InterPro"/>
</dbReference>
<dbReference type="CDD" id="cd02440">
    <property type="entry name" value="AdoMet_MTases"/>
    <property type="match status" value="1"/>
</dbReference>
<keyword evidence="4" id="KW-0489">Methyltransferase</keyword>
<feature type="binding site" evidence="3">
    <location>
        <begin position="185"/>
        <end position="186"/>
    </location>
    <ligand>
        <name>carboxy-S-adenosyl-L-methionine</name>
        <dbReference type="ChEBI" id="CHEBI:134278"/>
    </ligand>
</feature>
<dbReference type="NCBIfam" id="TIGR00452">
    <property type="entry name" value="tRNA 5-methoxyuridine(34)/uridine 5-oxyacetic acid(34) synthase CmoB"/>
    <property type="match status" value="1"/>
</dbReference>
<evidence type="ECO:0000256" key="2">
    <source>
        <dbReference type="ARBA" id="ARBA00022694"/>
    </source>
</evidence>
<name>A0A075P722_9ALTE</name>
<dbReference type="KEGG" id="aal:EP13_10725"/>
<gene>
    <name evidence="3" type="primary">cmoB</name>
    <name evidence="4" type="ORF">EP13_10725</name>
</gene>
<feature type="binding site" evidence="3">
    <location>
        <position position="96"/>
    </location>
    <ligand>
        <name>carboxy-S-adenosyl-L-methionine</name>
        <dbReference type="ChEBI" id="CHEBI:134278"/>
    </ligand>
</feature>
<dbReference type="GO" id="GO:0008168">
    <property type="term" value="F:methyltransferase activity"/>
    <property type="evidence" value="ECO:0007669"/>
    <property type="project" value="UniProtKB-KW"/>
</dbReference>
<feature type="binding site" evidence="3">
    <location>
        <position position="110"/>
    </location>
    <ligand>
        <name>carboxy-S-adenosyl-L-methionine</name>
        <dbReference type="ChEBI" id="CHEBI:134278"/>
    </ligand>
</feature>
<keyword evidence="5" id="KW-1185">Reference proteome</keyword>
<dbReference type="GO" id="GO:0016765">
    <property type="term" value="F:transferase activity, transferring alkyl or aryl (other than methyl) groups"/>
    <property type="evidence" value="ECO:0007669"/>
    <property type="project" value="UniProtKB-UniRule"/>
</dbReference>
<dbReference type="GO" id="GO:0032259">
    <property type="term" value="P:methylation"/>
    <property type="evidence" value="ECO:0007669"/>
    <property type="project" value="UniProtKB-KW"/>
</dbReference>
<dbReference type="NCBIfam" id="NF011650">
    <property type="entry name" value="PRK15068.1"/>
    <property type="match status" value="1"/>
</dbReference>
<dbReference type="eggNOG" id="COG2227">
    <property type="taxonomic scope" value="Bacteria"/>
</dbReference>
<feature type="binding site" evidence="3">
    <location>
        <position position="135"/>
    </location>
    <ligand>
        <name>carboxy-S-adenosyl-L-methionine</name>
        <dbReference type="ChEBI" id="CHEBI:134278"/>
    </ligand>
</feature>
<keyword evidence="2 3" id="KW-0819">tRNA processing</keyword>
<feature type="binding site" evidence="3">
    <location>
        <position position="115"/>
    </location>
    <ligand>
        <name>carboxy-S-adenosyl-L-methionine</name>
        <dbReference type="ChEBI" id="CHEBI:134278"/>
    </ligand>
</feature>
<dbReference type="GeneID" id="78255379"/>
<dbReference type="Gene3D" id="3.40.50.150">
    <property type="entry name" value="Vaccinia Virus protein VP39"/>
    <property type="match status" value="1"/>
</dbReference>
<dbReference type="HAMAP" id="MF_01590">
    <property type="entry name" value="tRNA_carboxymethyltr_CmoB"/>
    <property type="match status" value="1"/>
</dbReference>
<keyword evidence="1 3" id="KW-0808">Transferase</keyword>
<feature type="binding site" evidence="3">
    <location>
        <position position="204"/>
    </location>
    <ligand>
        <name>carboxy-S-adenosyl-L-methionine</name>
        <dbReference type="ChEBI" id="CHEBI:134278"/>
    </ligand>
</feature>
<dbReference type="Proteomes" id="UP000056090">
    <property type="component" value="Chromosome"/>
</dbReference>
<protein>
    <recommendedName>
        <fullName evidence="3">tRNA U34 carboxymethyltransferase</fullName>
        <ecNumber evidence="3">2.5.1.-</ecNumber>
    </recommendedName>
</protein>
<comment type="function">
    <text evidence="3">Catalyzes carboxymethyl transfer from carboxy-S-adenosyl-L-methionine (Cx-SAM) to 5-hydroxyuridine (ho5U) to form 5-carboxymethoxyuridine (cmo5U) at position 34 in tRNAs.</text>
</comment>
<feature type="binding site" evidence="3">
    <location>
        <position position="200"/>
    </location>
    <ligand>
        <name>carboxy-S-adenosyl-L-methionine</name>
        <dbReference type="ChEBI" id="CHEBI:134278"/>
    </ligand>
</feature>
<dbReference type="InterPro" id="IPR029063">
    <property type="entry name" value="SAM-dependent_MTases_sf"/>
</dbReference>
<dbReference type="PANTHER" id="PTHR43861">
    <property type="entry name" value="TRANS-ACONITATE 2-METHYLTRANSFERASE-RELATED"/>
    <property type="match status" value="1"/>
</dbReference>